<feature type="transmembrane region" description="Helical" evidence="2">
    <location>
        <begin position="6"/>
        <end position="26"/>
    </location>
</feature>
<dbReference type="Proteomes" id="UP000288725">
    <property type="component" value="Chromosome 3"/>
</dbReference>
<keyword evidence="2" id="KW-0472">Membrane</keyword>
<evidence type="ECO:0000313" key="4">
    <source>
        <dbReference type="Proteomes" id="UP000288725"/>
    </source>
</evidence>
<feature type="transmembrane region" description="Helical" evidence="2">
    <location>
        <begin position="379"/>
        <end position="402"/>
    </location>
</feature>
<feature type="transmembrane region" description="Helical" evidence="2">
    <location>
        <begin position="47"/>
        <end position="66"/>
    </location>
</feature>
<keyword evidence="2" id="KW-1133">Transmembrane helix</keyword>
<proteinExistence type="predicted"/>
<dbReference type="InterPro" id="IPR029063">
    <property type="entry name" value="SAM-dependent_MTases_sf"/>
</dbReference>
<feature type="region of interest" description="Disordered" evidence="1">
    <location>
        <begin position="187"/>
        <end position="219"/>
    </location>
</feature>
<feature type="transmembrane region" description="Helical" evidence="2">
    <location>
        <begin position="347"/>
        <end position="367"/>
    </location>
</feature>
<dbReference type="SUPFAM" id="SSF53335">
    <property type="entry name" value="S-adenosyl-L-methionine-dependent methyltransferases"/>
    <property type="match status" value="1"/>
</dbReference>
<feature type="compositionally biased region" description="Acidic residues" evidence="1">
    <location>
        <begin position="196"/>
        <end position="208"/>
    </location>
</feature>
<keyword evidence="2" id="KW-0812">Transmembrane</keyword>
<feature type="transmembrane region" description="Helical" evidence="2">
    <location>
        <begin position="228"/>
        <end position="245"/>
    </location>
</feature>
<sequence length="727" mass="79678">MEAPSNARPIAILAGYMVLAATLTVSCVRTIRKGVAQRTTAGTGRQLLGFTVFSLLAVLSLATTWYHMFRFFEWSYAAWKARRLLRPGNSAKLYVGLWLRETSLFKQAWASTFETPARAWWSLQIFGFCANWSVMLAVQAKKRKIPHMWAFMLLGQVVAISFASNLFFLAVLAHDVVAPAALPEEAVKPKERLSDSDDSNDDDDDNDSSESAKKAQPQQVLTPAMAPFWYQIVLGLTVGCAVSVPDKFGTPTFLPIVLAPHLLAFTPLLINRILRREVPAPLLNQPSWYLRVANLAALLAVGTSKVQAEGGGWELILSTLHEHPAVSSVGWDVICCWTQPHLNHPKLASGQTLPAFTFIMALSALADMDSGRSLVTRDFLTGFLGGIIFAVLLALVLGVTALRMTDHYGLGHWKLNLRTPLSSMWMNVGYWRDDDDNQIEHFDEAALALLKQLLSAAGLLAPKSPTAARPGALAILDLGFGCGDQTWHLARLTASGPWSDFRYVGLTLNEAQVQTASRKICRAVASATNASASASSSADLDIRADAFKLFRADAARPATWPAPVADAVRALADERFTDRWLVALDCLYHFSPSRRPVFAYAARELGARVAAFDLLLSEGASWRERLVLRAVGVFMGCPVGTFLVEDAYRDQLVECGYDRDGIEIRDITEHVFSGLVRFLDAQERALGEYGVSLGGFKLAGRLFDWFARSGVVRAVVVIARTVDKSAS</sequence>
<evidence type="ECO:0008006" key="5">
    <source>
        <dbReference type="Google" id="ProtNLM"/>
    </source>
</evidence>
<organism evidence="3 4">
    <name type="scientific">Verticillium dahliae</name>
    <name type="common">Verticillium wilt</name>
    <dbReference type="NCBI Taxonomy" id="27337"/>
    <lineage>
        <taxon>Eukaryota</taxon>
        <taxon>Fungi</taxon>
        <taxon>Dikarya</taxon>
        <taxon>Ascomycota</taxon>
        <taxon>Pezizomycotina</taxon>
        <taxon>Sordariomycetes</taxon>
        <taxon>Hypocreomycetidae</taxon>
        <taxon>Glomerellales</taxon>
        <taxon>Plectosphaerellaceae</taxon>
        <taxon>Verticillium</taxon>
    </lineage>
</organism>
<evidence type="ECO:0000256" key="1">
    <source>
        <dbReference type="SAM" id="MobiDB-lite"/>
    </source>
</evidence>
<feature type="transmembrane region" description="Helical" evidence="2">
    <location>
        <begin position="252"/>
        <end position="274"/>
    </location>
</feature>
<dbReference type="EMBL" id="RSDZ01000064">
    <property type="protein sequence ID" value="RXG45485.1"/>
    <property type="molecule type" value="Genomic_DNA"/>
</dbReference>
<protein>
    <recommendedName>
        <fullName evidence="5">Methyltransferase domain-containing protein</fullName>
    </recommendedName>
</protein>
<feature type="transmembrane region" description="Helical" evidence="2">
    <location>
        <begin position="150"/>
        <end position="173"/>
    </location>
</feature>
<feature type="transmembrane region" description="Helical" evidence="2">
    <location>
        <begin position="119"/>
        <end position="138"/>
    </location>
</feature>
<dbReference type="AlphaFoldDB" id="A0A444RWK0"/>
<gene>
    <name evidence="3" type="ORF">VDGE_02798</name>
</gene>
<reference evidence="3 4" key="1">
    <citation type="submission" date="2018-12" db="EMBL/GenBank/DDBJ databases">
        <title>Genome of Verticillium dahliae isolate Getta Getta.</title>
        <authorList>
            <person name="Gardiner D.M."/>
        </authorList>
    </citation>
    <scope>NUCLEOTIDE SEQUENCE [LARGE SCALE GENOMIC DNA]</scope>
    <source>
        <strain evidence="3 4">Getta Getta</strain>
    </source>
</reference>
<comment type="caution">
    <text evidence="3">The sequence shown here is derived from an EMBL/GenBank/DDBJ whole genome shotgun (WGS) entry which is preliminary data.</text>
</comment>
<dbReference type="Gene3D" id="3.40.50.150">
    <property type="entry name" value="Vaccinia Virus protein VP39"/>
    <property type="match status" value="1"/>
</dbReference>
<evidence type="ECO:0000313" key="3">
    <source>
        <dbReference type="EMBL" id="RXG45485.1"/>
    </source>
</evidence>
<accession>A0A444RWK0</accession>
<evidence type="ECO:0000256" key="2">
    <source>
        <dbReference type="SAM" id="Phobius"/>
    </source>
</evidence>
<name>A0A444RWK0_VERDA</name>